<dbReference type="EMBL" id="VUOA01000042">
    <property type="protein sequence ID" value="KAA2234820.1"/>
    <property type="molecule type" value="Genomic_DNA"/>
</dbReference>
<dbReference type="GO" id="GO:0016407">
    <property type="term" value="F:acetyltransferase activity"/>
    <property type="evidence" value="ECO:0007669"/>
    <property type="project" value="InterPro"/>
</dbReference>
<evidence type="ECO:0000313" key="10">
    <source>
        <dbReference type="Proteomes" id="UP000323142"/>
    </source>
</evidence>
<organism evidence="9 10">
    <name type="scientific">Salinarimonas soli</name>
    <dbReference type="NCBI Taxonomy" id="1638099"/>
    <lineage>
        <taxon>Bacteria</taxon>
        <taxon>Pseudomonadati</taxon>
        <taxon>Pseudomonadota</taxon>
        <taxon>Alphaproteobacteria</taxon>
        <taxon>Hyphomicrobiales</taxon>
        <taxon>Salinarimonadaceae</taxon>
        <taxon>Salinarimonas</taxon>
    </lineage>
</organism>
<accession>A0A5B2V8N3</accession>
<keyword evidence="4" id="KW-0677">Repeat</keyword>
<dbReference type="GO" id="GO:0005829">
    <property type="term" value="C:cytosol"/>
    <property type="evidence" value="ECO:0007669"/>
    <property type="project" value="TreeGrafter"/>
</dbReference>
<proteinExistence type="inferred from homology"/>
<dbReference type="InterPro" id="IPR011004">
    <property type="entry name" value="Trimer_LpxA-like_sf"/>
</dbReference>
<dbReference type="FunFam" id="2.160.10.10:FF:000025">
    <property type="entry name" value="Hexapeptide-repeat containing-acetyltransferase"/>
    <property type="match status" value="1"/>
</dbReference>
<dbReference type="Proteomes" id="UP000323142">
    <property type="component" value="Unassembled WGS sequence"/>
</dbReference>
<dbReference type="AlphaFoldDB" id="A0A5B2V8N3"/>
<protein>
    <recommendedName>
        <fullName evidence="7">Nodulation protein L</fullName>
    </recommendedName>
</protein>
<dbReference type="PROSITE" id="PS00101">
    <property type="entry name" value="HEXAPEP_TRANSFERASES"/>
    <property type="match status" value="1"/>
</dbReference>
<evidence type="ECO:0000256" key="2">
    <source>
        <dbReference type="ARBA" id="ARBA00022458"/>
    </source>
</evidence>
<evidence type="ECO:0000256" key="7">
    <source>
        <dbReference type="ARBA" id="ARBA00067695"/>
    </source>
</evidence>
<keyword evidence="10" id="KW-1185">Reference proteome</keyword>
<dbReference type="InterPro" id="IPR024688">
    <property type="entry name" value="Mac_dom"/>
</dbReference>
<name>A0A5B2V8N3_9HYPH</name>
<evidence type="ECO:0000256" key="5">
    <source>
        <dbReference type="ARBA" id="ARBA00023315"/>
    </source>
</evidence>
<evidence type="ECO:0000256" key="6">
    <source>
        <dbReference type="ARBA" id="ARBA00055587"/>
    </source>
</evidence>
<keyword evidence="5" id="KW-0012">Acyltransferase</keyword>
<dbReference type="GO" id="GO:0008374">
    <property type="term" value="F:O-acyltransferase activity"/>
    <property type="evidence" value="ECO:0007669"/>
    <property type="project" value="TreeGrafter"/>
</dbReference>
<evidence type="ECO:0000256" key="3">
    <source>
        <dbReference type="ARBA" id="ARBA00022679"/>
    </source>
</evidence>
<comment type="similarity">
    <text evidence="1">Belongs to the transferase hexapeptide repeat family.</text>
</comment>
<evidence type="ECO:0000256" key="4">
    <source>
        <dbReference type="ARBA" id="ARBA00022737"/>
    </source>
</evidence>
<keyword evidence="2" id="KW-0536">Nodulation</keyword>
<dbReference type="InterPro" id="IPR018357">
    <property type="entry name" value="Hexapep_transf_CS"/>
</dbReference>
<evidence type="ECO:0000313" key="9">
    <source>
        <dbReference type="EMBL" id="KAA2234820.1"/>
    </source>
</evidence>
<evidence type="ECO:0000259" key="8">
    <source>
        <dbReference type="SMART" id="SM01266"/>
    </source>
</evidence>
<dbReference type="Gene3D" id="2.160.10.10">
    <property type="entry name" value="Hexapeptide repeat proteins"/>
    <property type="match status" value="1"/>
</dbReference>
<dbReference type="SUPFAM" id="SSF51161">
    <property type="entry name" value="Trimeric LpxA-like enzymes"/>
    <property type="match status" value="1"/>
</dbReference>
<reference evidence="9 10" key="2">
    <citation type="submission" date="2019-09" db="EMBL/GenBank/DDBJ databases">
        <authorList>
            <person name="Jin C."/>
        </authorList>
    </citation>
    <scope>NUCLEOTIDE SEQUENCE [LARGE SCALE GENOMIC DNA]</scope>
    <source>
        <strain evidence="9 10">BN140002</strain>
    </source>
</reference>
<dbReference type="InterPro" id="IPR051159">
    <property type="entry name" value="Hexapeptide_acetyltransf"/>
</dbReference>
<dbReference type="SMART" id="SM01266">
    <property type="entry name" value="Mac"/>
    <property type="match status" value="1"/>
</dbReference>
<dbReference type="RefSeq" id="WP_149821877.1">
    <property type="nucleotide sequence ID" value="NZ_VUOA01000042.1"/>
</dbReference>
<feature type="domain" description="Maltose/galactoside acetyltransferase" evidence="8">
    <location>
        <begin position="10"/>
        <end position="64"/>
    </location>
</feature>
<comment type="caution">
    <text evidence="9">The sequence shown here is derived from an EMBL/GenBank/DDBJ whole genome shotgun (WGS) entry which is preliminary data.</text>
</comment>
<gene>
    <name evidence="9" type="ORF">F0L46_22600</name>
</gene>
<reference evidence="9 10" key="1">
    <citation type="submission" date="2019-09" db="EMBL/GenBank/DDBJ databases">
        <title>Salinarimonas rosea gen. nov., sp. nov., a new member of the a-2 subgroup of the Proteobacteria.</title>
        <authorList>
            <person name="Liu J."/>
        </authorList>
    </citation>
    <scope>NUCLEOTIDE SEQUENCE [LARGE SCALE GENOMIC DNA]</scope>
    <source>
        <strain evidence="9 10">BN140002</strain>
    </source>
</reference>
<dbReference type="Pfam" id="PF00132">
    <property type="entry name" value="Hexapep"/>
    <property type="match status" value="1"/>
</dbReference>
<dbReference type="InterPro" id="IPR001451">
    <property type="entry name" value="Hexapep"/>
</dbReference>
<comment type="function">
    <text evidence="6">Acetyltransferase implicated in the O-acetylation of Nod factors.</text>
</comment>
<dbReference type="CDD" id="cd03357">
    <property type="entry name" value="LbH_MAT_GAT"/>
    <property type="match status" value="1"/>
</dbReference>
<evidence type="ECO:0000256" key="1">
    <source>
        <dbReference type="ARBA" id="ARBA00007274"/>
    </source>
</evidence>
<dbReference type="PANTHER" id="PTHR23416">
    <property type="entry name" value="SIALIC ACID SYNTHASE-RELATED"/>
    <property type="match status" value="1"/>
</dbReference>
<keyword evidence="3 9" id="KW-0808">Transferase</keyword>
<sequence length="187" mass="19781">MTGADGRTEKEKMLAGELYHASGPELVADAARAHRLMHAYNGTGIDEEPRRREILDGLLGRVGTGVVLRPPFYCDYGYNIRLGDGVFMNFGCVLLDVVAIEIGDACQFGPAVQILTADHPRDPVARRAGLESGRPIRIGRNVWIGGGAIVLPGVTIGDDAIVGAGSVVTRDVPVGATVVGNPARQRP</sequence>
<dbReference type="Pfam" id="PF12464">
    <property type="entry name" value="Mac"/>
    <property type="match status" value="1"/>
</dbReference>
<dbReference type="PANTHER" id="PTHR23416:SF23">
    <property type="entry name" value="ACETYLTRANSFERASE C18B11.09C-RELATED"/>
    <property type="match status" value="1"/>
</dbReference>
<dbReference type="OrthoDB" id="9815592at2"/>